<dbReference type="PROSITE" id="PS51686">
    <property type="entry name" value="SAM_MT_RSMB_NOP"/>
    <property type="match status" value="1"/>
</dbReference>
<evidence type="ECO:0000256" key="6">
    <source>
        <dbReference type="SAM" id="MobiDB-lite"/>
    </source>
</evidence>
<evidence type="ECO:0000256" key="1">
    <source>
        <dbReference type="ARBA" id="ARBA00022603"/>
    </source>
</evidence>
<dbReference type="GO" id="GO:0003723">
    <property type="term" value="F:RNA binding"/>
    <property type="evidence" value="ECO:0007669"/>
    <property type="project" value="UniProtKB-UniRule"/>
</dbReference>
<feature type="compositionally biased region" description="Basic and acidic residues" evidence="6">
    <location>
        <begin position="378"/>
        <end position="387"/>
    </location>
</feature>
<feature type="binding site" evidence="5">
    <location>
        <position position="264"/>
    </location>
    <ligand>
        <name>S-adenosyl-L-methionine</name>
        <dbReference type="ChEBI" id="CHEBI:59789"/>
    </ligand>
</feature>
<dbReference type="InterPro" id="IPR029063">
    <property type="entry name" value="SAM-dependent_MTases_sf"/>
</dbReference>
<sequence length="493" mass="53412">MAFYQDAAKVLDQLDLKQGSLKGLVLGHNLGQKGGPGGPRGNDPANKKRLLALVCETLRYKAVLHEVIDQSRLLVDEKKLNRNLAAVLCHDLLFGKGIGAAGKWKPLITKHQTRLRAELVKYKVRHGIKNNADLVPREIREMAVLPRYVRVNTNKTTLEAMIAHFTRSGFHQVEGMPAEKKAFALDAHIPNLLVFSASSGMDWFRSPLVAEGQLILQDKASCMPAYVLQPPPEAHVMDGCAAPGNKTSHASALMGNTGRIFAFDQDARRCKTLEFMTQRAGCTNITTHHQSFFDADPQDPQYAQVTHILLDPSCSGSGIVNRLDALHESQPAHPAPAAAAPAGGGRGRGRRGRGPRPSAGAAPSTPSTPSAPAASHEAVGEHEHEGEGGAQDAAGRVAELATFQRDILLHAMKFSAVTHISYSTCSIHDAENEDVVAAVLAANADFECAPMPVLNDWSRRGHDRYPFGRHVVRCMPEDATNGFFVALFKRKTV</sequence>
<comment type="caution">
    <text evidence="5">Lacks conserved residue(s) required for the propagation of feature annotation.</text>
</comment>
<dbReference type="InterPro" id="IPR023267">
    <property type="entry name" value="RCMT"/>
</dbReference>
<dbReference type="GO" id="GO:0005730">
    <property type="term" value="C:nucleolus"/>
    <property type="evidence" value="ECO:0007669"/>
    <property type="project" value="TreeGrafter"/>
</dbReference>
<protein>
    <submittedName>
        <fullName evidence="8">S-adenosyl-L-methionine-dependent methyltransferase</fullName>
    </submittedName>
</protein>
<dbReference type="PANTHER" id="PTHR22807:SF4">
    <property type="entry name" value="28S RRNA (CYTOSINE-C(5))-METHYLTRANSFERASE"/>
    <property type="match status" value="1"/>
</dbReference>
<evidence type="ECO:0000256" key="5">
    <source>
        <dbReference type="PROSITE-ProRule" id="PRU01023"/>
    </source>
</evidence>
<feature type="binding site" evidence="5">
    <location>
        <position position="311"/>
    </location>
    <ligand>
        <name>S-adenosyl-L-methionine</name>
        <dbReference type="ChEBI" id="CHEBI:59789"/>
    </ligand>
</feature>
<feature type="region of interest" description="Disordered" evidence="6">
    <location>
        <begin position="330"/>
        <end position="392"/>
    </location>
</feature>
<feature type="binding site" evidence="5">
    <location>
        <begin position="240"/>
        <end position="246"/>
    </location>
    <ligand>
        <name>S-adenosyl-L-methionine</name>
        <dbReference type="ChEBI" id="CHEBI:59789"/>
    </ligand>
</feature>
<dbReference type="Gene3D" id="3.30.70.1170">
    <property type="entry name" value="Sun protein, domain 3"/>
    <property type="match status" value="1"/>
</dbReference>
<proteinExistence type="inferred from homology"/>
<dbReference type="InterPro" id="IPR001678">
    <property type="entry name" value="MeTrfase_RsmB-F_NOP2_dom"/>
</dbReference>
<dbReference type="PANTHER" id="PTHR22807">
    <property type="entry name" value="NOP2 YEAST -RELATED NOL1/NOP2/FMU SUN DOMAIN-CONTAINING"/>
    <property type="match status" value="1"/>
</dbReference>
<keyword evidence="4 5" id="KW-0694">RNA-binding</keyword>
<evidence type="ECO:0000313" key="8">
    <source>
        <dbReference type="EMBL" id="RKO97902.1"/>
    </source>
</evidence>
<evidence type="ECO:0000256" key="3">
    <source>
        <dbReference type="ARBA" id="ARBA00022691"/>
    </source>
</evidence>
<feature type="compositionally biased region" description="Low complexity" evidence="6">
    <location>
        <begin position="355"/>
        <end position="377"/>
    </location>
</feature>
<dbReference type="Proteomes" id="UP000268535">
    <property type="component" value="Unassembled WGS sequence"/>
</dbReference>
<evidence type="ECO:0000313" key="9">
    <source>
        <dbReference type="Proteomes" id="UP000268535"/>
    </source>
</evidence>
<gene>
    <name evidence="8" type="ORF">CAUPRSCDRAFT_10457</name>
</gene>
<evidence type="ECO:0000256" key="2">
    <source>
        <dbReference type="ARBA" id="ARBA00022679"/>
    </source>
</evidence>
<organism evidence="8 9">
    <name type="scientific">Caulochytrium protostelioides</name>
    <dbReference type="NCBI Taxonomy" id="1555241"/>
    <lineage>
        <taxon>Eukaryota</taxon>
        <taxon>Fungi</taxon>
        <taxon>Fungi incertae sedis</taxon>
        <taxon>Chytridiomycota</taxon>
        <taxon>Chytridiomycota incertae sedis</taxon>
        <taxon>Chytridiomycetes</taxon>
        <taxon>Caulochytriales</taxon>
        <taxon>Caulochytriaceae</taxon>
        <taxon>Caulochytrium</taxon>
    </lineage>
</organism>
<evidence type="ECO:0000256" key="4">
    <source>
        <dbReference type="ARBA" id="ARBA00022884"/>
    </source>
</evidence>
<dbReference type="InterPro" id="IPR048889">
    <property type="entry name" value="NSUN5_RCM1_N"/>
</dbReference>
<name>A0A4P9WYU8_9FUNG</name>
<dbReference type="GO" id="GO:0008173">
    <property type="term" value="F:RNA methyltransferase activity"/>
    <property type="evidence" value="ECO:0007669"/>
    <property type="project" value="InterPro"/>
</dbReference>
<dbReference type="AlphaFoldDB" id="A0A4P9WYU8"/>
<comment type="similarity">
    <text evidence="5">Belongs to the class I-like SAM-binding methyltransferase superfamily. RsmB/NOP family.</text>
</comment>
<dbReference type="InterPro" id="IPR049561">
    <property type="entry name" value="NSUN5_7_fdxn-like"/>
</dbReference>
<dbReference type="Pfam" id="PF21153">
    <property type="entry name" value="NSUN5_N"/>
    <property type="match status" value="1"/>
</dbReference>
<keyword evidence="3 5" id="KW-0949">S-adenosyl-L-methionine</keyword>
<dbReference type="SUPFAM" id="SSF53335">
    <property type="entry name" value="S-adenosyl-L-methionine-dependent methyltransferases"/>
    <property type="match status" value="1"/>
</dbReference>
<dbReference type="GO" id="GO:0070475">
    <property type="term" value="P:rRNA base methylation"/>
    <property type="evidence" value="ECO:0007669"/>
    <property type="project" value="TreeGrafter"/>
</dbReference>
<keyword evidence="1 5" id="KW-0489">Methyltransferase</keyword>
<dbReference type="InterPro" id="IPR049560">
    <property type="entry name" value="MeTrfase_RsmB-F_NOP2_cat"/>
</dbReference>
<feature type="domain" description="SAM-dependent MTase RsmB/NOP-type" evidence="7">
    <location>
        <begin position="137"/>
        <end position="491"/>
    </location>
</feature>
<keyword evidence="2 5" id="KW-0808">Transferase</keyword>
<dbReference type="PRINTS" id="PR02008">
    <property type="entry name" value="RCMTFAMILY"/>
</dbReference>
<feature type="active site" description="Nucleophile" evidence="5">
    <location>
        <position position="425"/>
    </location>
</feature>
<dbReference type="Pfam" id="PF21148">
    <property type="entry name" value="NSUN5_fdxn-like"/>
    <property type="match status" value="1"/>
</dbReference>
<accession>A0A4P9WYU8</accession>
<dbReference type="Gene3D" id="3.40.50.150">
    <property type="entry name" value="Vaccinia Virus protein VP39"/>
    <property type="match status" value="1"/>
</dbReference>
<dbReference type="Pfam" id="PF01189">
    <property type="entry name" value="Methyltr_RsmB-F"/>
    <property type="match status" value="2"/>
</dbReference>
<reference evidence="9" key="1">
    <citation type="journal article" date="2018" name="Nat. Microbiol.">
        <title>Leveraging single-cell genomics to expand the fungal tree of life.</title>
        <authorList>
            <person name="Ahrendt S.R."/>
            <person name="Quandt C.A."/>
            <person name="Ciobanu D."/>
            <person name="Clum A."/>
            <person name="Salamov A."/>
            <person name="Andreopoulos B."/>
            <person name="Cheng J.F."/>
            <person name="Woyke T."/>
            <person name="Pelin A."/>
            <person name="Henrissat B."/>
            <person name="Reynolds N.K."/>
            <person name="Benny G.L."/>
            <person name="Smith M.E."/>
            <person name="James T.Y."/>
            <person name="Grigoriev I.V."/>
        </authorList>
    </citation>
    <scope>NUCLEOTIDE SEQUENCE [LARGE SCALE GENOMIC DNA]</scope>
    <source>
        <strain evidence="9">ATCC 52028</strain>
    </source>
</reference>
<feature type="compositionally biased region" description="Low complexity" evidence="6">
    <location>
        <begin position="331"/>
        <end position="341"/>
    </location>
</feature>
<dbReference type="EMBL" id="ML009145">
    <property type="protein sequence ID" value="RKO97902.1"/>
    <property type="molecule type" value="Genomic_DNA"/>
</dbReference>
<evidence type="ECO:0000259" key="7">
    <source>
        <dbReference type="PROSITE" id="PS51686"/>
    </source>
</evidence>